<dbReference type="Pfam" id="PF00069">
    <property type="entry name" value="Pkinase"/>
    <property type="match status" value="1"/>
</dbReference>
<evidence type="ECO:0000256" key="12">
    <source>
        <dbReference type="ARBA" id="ARBA00048367"/>
    </source>
</evidence>
<proteinExistence type="inferred from homology"/>
<evidence type="ECO:0000256" key="4">
    <source>
        <dbReference type="ARBA" id="ARBA00022679"/>
    </source>
</evidence>
<evidence type="ECO:0000256" key="2">
    <source>
        <dbReference type="ARBA" id="ARBA00012425"/>
    </source>
</evidence>
<evidence type="ECO:0000256" key="5">
    <source>
        <dbReference type="ARBA" id="ARBA00022741"/>
    </source>
</evidence>
<evidence type="ECO:0000256" key="13">
    <source>
        <dbReference type="PROSITE-ProRule" id="PRU10141"/>
    </source>
</evidence>
<dbReference type="InterPro" id="IPR017441">
    <property type="entry name" value="Protein_kinase_ATP_BS"/>
</dbReference>
<evidence type="ECO:0000256" key="10">
    <source>
        <dbReference type="ARBA" id="ARBA00035723"/>
    </source>
</evidence>
<dbReference type="PANTHER" id="PTHR24056:SF171">
    <property type="entry name" value="CYCLIN-DEPENDENT KINASE 20"/>
    <property type="match status" value="1"/>
</dbReference>
<comment type="catalytic activity">
    <reaction evidence="12">
        <text>L-seryl-[protein] + ATP = O-phospho-L-seryl-[protein] + ADP + H(+)</text>
        <dbReference type="Rhea" id="RHEA:17989"/>
        <dbReference type="Rhea" id="RHEA-COMP:9863"/>
        <dbReference type="Rhea" id="RHEA-COMP:11604"/>
        <dbReference type="ChEBI" id="CHEBI:15378"/>
        <dbReference type="ChEBI" id="CHEBI:29999"/>
        <dbReference type="ChEBI" id="CHEBI:30616"/>
        <dbReference type="ChEBI" id="CHEBI:83421"/>
        <dbReference type="ChEBI" id="CHEBI:456216"/>
        <dbReference type="EC" id="2.7.11.22"/>
    </reaction>
</comment>
<dbReference type="PROSITE" id="PS00107">
    <property type="entry name" value="PROTEIN_KINASE_ATP"/>
    <property type="match status" value="1"/>
</dbReference>
<dbReference type="GO" id="GO:0005634">
    <property type="term" value="C:nucleus"/>
    <property type="evidence" value="ECO:0007669"/>
    <property type="project" value="TreeGrafter"/>
</dbReference>
<gene>
    <name evidence="16" type="ORF">NEZAVI_LOCUS8799</name>
</gene>
<dbReference type="Gene3D" id="3.30.200.20">
    <property type="entry name" value="Phosphorylase Kinase, domain 1"/>
    <property type="match status" value="1"/>
</dbReference>
<evidence type="ECO:0000256" key="1">
    <source>
        <dbReference type="ARBA" id="ARBA00006485"/>
    </source>
</evidence>
<dbReference type="Gene3D" id="1.10.510.10">
    <property type="entry name" value="Transferase(Phosphotransferase) domain 1"/>
    <property type="match status" value="1"/>
</dbReference>
<dbReference type="Proteomes" id="UP001152798">
    <property type="component" value="Chromosome 4"/>
</dbReference>
<keyword evidence="17" id="KW-1185">Reference proteome</keyword>
<dbReference type="AlphaFoldDB" id="A0A9P0MNU9"/>
<dbReference type="EMBL" id="OV725080">
    <property type="protein sequence ID" value="CAH1399325.1"/>
    <property type="molecule type" value="Genomic_DNA"/>
</dbReference>
<evidence type="ECO:0000313" key="17">
    <source>
        <dbReference type="Proteomes" id="UP001152798"/>
    </source>
</evidence>
<dbReference type="InterPro" id="IPR008271">
    <property type="entry name" value="Ser/Thr_kinase_AS"/>
</dbReference>
<evidence type="ECO:0000313" key="16">
    <source>
        <dbReference type="EMBL" id="CAH1399325.1"/>
    </source>
</evidence>
<evidence type="ECO:0000259" key="15">
    <source>
        <dbReference type="PROSITE" id="PS50011"/>
    </source>
</evidence>
<keyword evidence="3 14" id="KW-0723">Serine/threonine-protein kinase</keyword>
<dbReference type="SMART" id="SM00220">
    <property type="entry name" value="S_TKc"/>
    <property type="match status" value="1"/>
</dbReference>
<sequence length="353" mass="40895">MYSHNDDIRIHKLSKKRTKMDDYMMIKRIGEGAHGYVLHAKCNQTGKEVALKKVLVKRKEKGLPNEIIREIKTLQAVDCRYVMKLLDFFSKGSGFILVFDYMPSGLWEMLNDEKIKLSDGQLKAYMQMLLQGVCYLHENRIMHRDLKPANLLIGQDGILRIGDFGQARPFLKDAIKCYTPQVSTRWYRAPELLYGSRKYTEALDLWAVGCIVAEAFNKMPLFPGETDIDQLALVIRSLGSPTEENWPGHTKLPDFNKISFKQSPPLSWEKLLPFVNKDTREFIKAFVKYDASKRLTAKQALKHPFFNSEPLPASENEMPIPPYDHRTLVNGNMYENHDEELFEELSRLIDEKF</sequence>
<dbReference type="InterPro" id="IPR011009">
    <property type="entry name" value="Kinase-like_dom_sf"/>
</dbReference>
<dbReference type="FunFam" id="1.10.510.10:FF:000624">
    <property type="entry name" value="Mitogen-activated protein kinase"/>
    <property type="match status" value="1"/>
</dbReference>
<dbReference type="GO" id="GO:0004693">
    <property type="term" value="F:cyclin-dependent protein serine/threonine kinase activity"/>
    <property type="evidence" value="ECO:0007669"/>
    <property type="project" value="UniProtKB-EC"/>
</dbReference>
<evidence type="ECO:0000256" key="3">
    <source>
        <dbReference type="ARBA" id="ARBA00022527"/>
    </source>
</evidence>
<dbReference type="GO" id="GO:0005524">
    <property type="term" value="F:ATP binding"/>
    <property type="evidence" value="ECO:0007669"/>
    <property type="project" value="UniProtKB-UniRule"/>
</dbReference>
<dbReference type="SUPFAM" id="SSF56112">
    <property type="entry name" value="Protein kinase-like (PK-like)"/>
    <property type="match status" value="1"/>
</dbReference>
<protein>
    <recommendedName>
        <fullName evidence="8">Cyclin-dependent kinase 20</fullName>
        <ecNumber evidence="2">2.7.11.22</ecNumber>
    </recommendedName>
    <alternativeName>
        <fullName evidence="9">Cell cycle-related kinase</fullName>
    </alternativeName>
    <alternativeName>
        <fullName evidence="10">Cell division protein kinase 20</fullName>
    </alternativeName>
</protein>
<dbReference type="PROSITE" id="PS50011">
    <property type="entry name" value="PROTEIN_KINASE_DOM"/>
    <property type="match status" value="1"/>
</dbReference>
<comment type="similarity">
    <text evidence="1">Belongs to the protein kinase superfamily. CMGC Ser/Thr protein kinase family. CDC2/CDKX subfamily.</text>
</comment>
<feature type="domain" description="Protein kinase" evidence="15">
    <location>
        <begin position="23"/>
        <end position="306"/>
    </location>
</feature>
<dbReference type="EC" id="2.7.11.22" evidence="2"/>
<dbReference type="InterPro" id="IPR050108">
    <property type="entry name" value="CDK"/>
</dbReference>
<keyword evidence="4" id="KW-0808">Transferase</keyword>
<dbReference type="PANTHER" id="PTHR24056">
    <property type="entry name" value="CELL DIVISION PROTEIN KINASE"/>
    <property type="match status" value="1"/>
</dbReference>
<organism evidence="16 17">
    <name type="scientific">Nezara viridula</name>
    <name type="common">Southern green stink bug</name>
    <name type="synonym">Cimex viridulus</name>
    <dbReference type="NCBI Taxonomy" id="85310"/>
    <lineage>
        <taxon>Eukaryota</taxon>
        <taxon>Metazoa</taxon>
        <taxon>Ecdysozoa</taxon>
        <taxon>Arthropoda</taxon>
        <taxon>Hexapoda</taxon>
        <taxon>Insecta</taxon>
        <taxon>Pterygota</taxon>
        <taxon>Neoptera</taxon>
        <taxon>Paraneoptera</taxon>
        <taxon>Hemiptera</taxon>
        <taxon>Heteroptera</taxon>
        <taxon>Panheteroptera</taxon>
        <taxon>Pentatomomorpha</taxon>
        <taxon>Pentatomoidea</taxon>
        <taxon>Pentatomidae</taxon>
        <taxon>Pentatominae</taxon>
        <taxon>Nezara</taxon>
    </lineage>
</organism>
<dbReference type="InterPro" id="IPR000719">
    <property type="entry name" value="Prot_kinase_dom"/>
</dbReference>
<keyword evidence="5 13" id="KW-0547">Nucleotide-binding</keyword>
<reference evidence="16" key="1">
    <citation type="submission" date="2022-01" db="EMBL/GenBank/DDBJ databases">
        <authorList>
            <person name="King R."/>
        </authorList>
    </citation>
    <scope>NUCLEOTIDE SEQUENCE</scope>
</reference>
<keyword evidence="7 13" id="KW-0067">ATP-binding</keyword>
<evidence type="ECO:0000256" key="8">
    <source>
        <dbReference type="ARBA" id="ARBA00035711"/>
    </source>
</evidence>
<dbReference type="FunFam" id="3.30.200.20:FF:000579">
    <property type="entry name" value="cyclin-dependent kinase 20"/>
    <property type="match status" value="1"/>
</dbReference>
<dbReference type="PROSITE" id="PS00108">
    <property type="entry name" value="PROTEIN_KINASE_ST"/>
    <property type="match status" value="1"/>
</dbReference>
<keyword evidence="6" id="KW-0418">Kinase</keyword>
<evidence type="ECO:0000256" key="7">
    <source>
        <dbReference type="ARBA" id="ARBA00022840"/>
    </source>
</evidence>
<evidence type="ECO:0000256" key="11">
    <source>
        <dbReference type="ARBA" id="ARBA00047811"/>
    </source>
</evidence>
<evidence type="ECO:0000256" key="6">
    <source>
        <dbReference type="ARBA" id="ARBA00022777"/>
    </source>
</evidence>
<evidence type="ECO:0000256" key="14">
    <source>
        <dbReference type="RuleBase" id="RU000304"/>
    </source>
</evidence>
<evidence type="ECO:0000256" key="9">
    <source>
        <dbReference type="ARBA" id="ARBA00035720"/>
    </source>
</evidence>
<comment type="catalytic activity">
    <reaction evidence="11">
        <text>L-threonyl-[protein] + ATP = O-phospho-L-threonyl-[protein] + ADP + H(+)</text>
        <dbReference type="Rhea" id="RHEA:46608"/>
        <dbReference type="Rhea" id="RHEA-COMP:11060"/>
        <dbReference type="Rhea" id="RHEA-COMP:11605"/>
        <dbReference type="ChEBI" id="CHEBI:15378"/>
        <dbReference type="ChEBI" id="CHEBI:30013"/>
        <dbReference type="ChEBI" id="CHEBI:30616"/>
        <dbReference type="ChEBI" id="CHEBI:61977"/>
        <dbReference type="ChEBI" id="CHEBI:456216"/>
        <dbReference type="EC" id="2.7.11.22"/>
    </reaction>
</comment>
<dbReference type="OrthoDB" id="63265at2759"/>
<feature type="binding site" evidence="13">
    <location>
        <position position="52"/>
    </location>
    <ligand>
        <name>ATP</name>
        <dbReference type="ChEBI" id="CHEBI:30616"/>
    </ligand>
</feature>
<name>A0A9P0MNU9_NEZVI</name>
<accession>A0A9P0MNU9</accession>